<evidence type="ECO:0000313" key="2">
    <source>
        <dbReference type="Proteomes" id="UP001060215"/>
    </source>
</evidence>
<evidence type="ECO:0000313" key="1">
    <source>
        <dbReference type="EMBL" id="KAI7985902.1"/>
    </source>
</evidence>
<organism evidence="1 2">
    <name type="scientific">Camellia lanceoleosa</name>
    <dbReference type="NCBI Taxonomy" id="1840588"/>
    <lineage>
        <taxon>Eukaryota</taxon>
        <taxon>Viridiplantae</taxon>
        <taxon>Streptophyta</taxon>
        <taxon>Embryophyta</taxon>
        <taxon>Tracheophyta</taxon>
        <taxon>Spermatophyta</taxon>
        <taxon>Magnoliopsida</taxon>
        <taxon>eudicotyledons</taxon>
        <taxon>Gunneridae</taxon>
        <taxon>Pentapetalae</taxon>
        <taxon>asterids</taxon>
        <taxon>Ericales</taxon>
        <taxon>Theaceae</taxon>
        <taxon>Camellia</taxon>
    </lineage>
</organism>
<accession>A0ACC0FB27</accession>
<comment type="caution">
    <text evidence="1">The sequence shown here is derived from an EMBL/GenBank/DDBJ whole genome shotgun (WGS) entry which is preliminary data.</text>
</comment>
<sequence>MNPGTSSKSKKKQTQTQQHEAITVGAGGGNSFLGVRRRPWGRYAAEIRDPTTKERHWLGTFDTAEEAALAYDRAARSMRGSRALEPTLSTLTCPMALLSPPSSPQTNPSSPSPTLLFTLQQQQTSPLLSMSHHHLLLLVPNNKTLLQSSSSSFPKILLPKSNAISPVECLLVVGTHGLLPDRVLFISSSSNNIKTNNRSLTMVVVVVVVVAACPTNSMMGLRRSFLLCLLKFRFRTWQIRVMGSGVTHHHRPPLLVSRSRLQSHTRRKSGHTWVSIRTSMYTARFSVRCHRLLIQMLLNIWTWPVPHISY</sequence>
<dbReference type="EMBL" id="CM045772">
    <property type="protein sequence ID" value="KAI7985902.1"/>
    <property type="molecule type" value="Genomic_DNA"/>
</dbReference>
<protein>
    <submittedName>
        <fullName evidence="1">Ethylene-responsive transcription factor LEP</fullName>
    </submittedName>
</protein>
<name>A0ACC0FB27_9ERIC</name>
<proteinExistence type="predicted"/>
<keyword evidence="2" id="KW-1185">Reference proteome</keyword>
<reference evidence="1 2" key="1">
    <citation type="journal article" date="2022" name="Plant J.">
        <title>Chromosome-level genome of Camellia lanceoleosa provides a valuable resource for understanding genome evolution and self-incompatibility.</title>
        <authorList>
            <person name="Gong W."/>
            <person name="Xiao S."/>
            <person name="Wang L."/>
            <person name="Liao Z."/>
            <person name="Chang Y."/>
            <person name="Mo W."/>
            <person name="Hu G."/>
            <person name="Li W."/>
            <person name="Zhao G."/>
            <person name="Zhu H."/>
            <person name="Hu X."/>
            <person name="Ji K."/>
            <person name="Xiang X."/>
            <person name="Song Q."/>
            <person name="Yuan D."/>
            <person name="Jin S."/>
            <person name="Zhang L."/>
        </authorList>
    </citation>
    <scope>NUCLEOTIDE SEQUENCE [LARGE SCALE GENOMIC DNA]</scope>
    <source>
        <strain evidence="1">SQ_2022a</strain>
    </source>
</reference>
<gene>
    <name evidence="1" type="ORF">LOK49_LG14G01129</name>
</gene>
<dbReference type="Proteomes" id="UP001060215">
    <property type="component" value="Chromosome 15"/>
</dbReference>